<evidence type="ECO:0000313" key="1">
    <source>
        <dbReference type="EMBL" id="OIW12060.1"/>
    </source>
</evidence>
<gene>
    <name evidence="1" type="ORF">TanjilG_24484</name>
</gene>
<reference evidence="1 2" key="1">
    <citation type="journal article" date="2017" name="Plant Biotechnol. J.">
        <title>A comprehensive draft genome sequence for lupin (Lupinus angustifolius), an emerging health food: insights into plant-microbe interactions and legume evolution.</title>
        <authorList>
            <person name="Hane J.K."/>
            <person name="Ming Y."/>
            <person name="Kamphuis L.G."/>
            <person name="Nelson M.N."/>
            <person name="Garg G."/>
            <person name="Atkins C.A."/>
            <person name="Bayer P.E."/>
            <person name="Bravo A."/>
            <person name="Bringans S."/>
            <person name="Cannon S."/>
            <person name="Edwards D."/>
            <person name="Foley R."/>
            <person name="Gao L.L."/>
            <person name="Harrison M.J."/>
            <person name="Huang W."/>
            <person name="Hurgobin B."/>
            <person name="Li S."/>
            <person name="Liu C.W."/>
            <person name="McGrath A."/>
            <person name="Morahan G."/>
            <person name="Murray J."/>
            <person name="Weller J."/>
            <person name="Jian J."/>
            <person name="Singh K.B."/>
        </authorList>
    </citation>
    <scope>NUCLEOTIDE SEQUENCE [LARGE SCALE GENOMIC DNA]</scope>
    <source>
        <strain evidence="2">cv. Tanjil</strain>
        <tissue evidence="1">Whole plant</tissue>
    </source>
</reference>
<protein>
    <submittedName>
        <fullName evidence="1">Uncharacterized protein</fullName>
    </submittedName>
</protein>
<organism evidence="1 2">
    <name type="scientific">Lupinus angustifolius</name>
    <name type="common">Narrow-leaved blue lupine</name>
    <dbReference type="NCBI Taxonomy" id="3871"/>
    <lineage>
        <taxon>Eukaryota</taxon>
        <taxon>Viridiplantae</taxon>
        <taxon>Streptophyta</taxon>
        <taxon>Embryophyta</taxon>
        <taxon>Tracheophyta</taxon>
        <taxon>Spermatophyta</taxon>
        <taxon>Magnoliopsida</taxon>
        <taxon>eudicotyledons</taxon>
        <taxon>Gunneridae</taxon>
        <taxon>Pentapetalae</taxon>
        <taxon>rosids</taxon>
        <taxon>fabids</taxon>
        <taxon>Fabales</taxon>
        <taxon>Fabaceae</taxon>
        <taxon>Papilionoideae</taxon>
        <taxon>50 kb inversion clade</taxon>
        <taxon>genistoids sensu lato</taxon>
        <taxon>core genistoids</taxon>
        <taxon>Genisteae</taxon>
        <taxon>Lupinus</taxon>
    </lineage>
</organism>
<dbReference type="Proteomes" id="UP000188354">
    <property type="component" value="Chromosome LG05"/>
</dbReference>
<name>A0A1J7HHF8_LUPAN</name>
<dbReference type="Gramene" id="OIW12060">
    <property type="protein sequence ID" value="OIW12060"/>
    <property type="gene ID" value="TanjilG_24484"/>
</dbReference>
<proteinExistence type="predicted"/>
<sequence length="84" mass="9895">MAVHDPRARWLRFFSVVVAMVMTKGHRWLKSGWPKRLGEGRIPRPSSRSWSTFHRRFTVVLYPKLLWFVEVEEGNNKDALDGRG</sequence>
<keyword evidence="2" id="KW-1185">Reference proteome</keyword>
<evidence type="ECO:0000313" key="2">
    <source>
        <dbReference type="Proteomes" id="UP000188354"/>
    </source>
</evidence>
<dbReference type="EMBL" id="CM007365">
    <property type="protein sequence ID" value="OIW12060.1"/>
    <property type="molecule type" value="Genomic_DNA"/>
</dbReference>
<accession>A0A1J7HHF8</accession>
<dbReference type="AlphaFoldDB" id="A0A1J7HHF8"/>